<proteinExistence type="predicted"/>
<dbReference type="AlphaFoldDB" id="A0A0F9K5Q6"/>
<gene>
    <name evidence="1" type="ORF">LCGC14_1675880</name>
</gene>
<sequence>MAKAKKLLEDFSATLDRPFAPVQIAAHAEALAGADPGLLQGALHRAYDMSHEYYGGRPSVAQIKGLMDDIRLEEYEAMKAEELADHRGARLNDVEHTELLSKMKEFNRKFAVREER</sequence>
<protein>
    <submittedName>
        <fullName evidence="1">Uncharacterized protein</fullName>
    </submittedName>
</protein>
<evidence type="ECO:0000313" key="1">
    <source>
        <dbReference type="EMBL" id="KKM17433.1"/>
    </source>
</evidence>
<reference evidence="1" key="1">
    <citation type="journal article" date="2015" name="Nature">
        <title>Complex archaea that bridge the gap between prokaryotes and eukaryotes.</title>
        <authorList>
            <person name="Spang A."/>
            <person name="Saw J.H."/>
            <person name="Jorgensen S.L."/>
            <person name="Zaremba-Niedzwiedzka K."/>
            <person name="Martijn J."/>
            <person name="Lind A.E."/>
            <person name="van Eijk R."/>
            <person name="Schleper C."/>
            <person name="Guy L."/>
            <person name="Ettema T.J."/>
        </authorList>
    </citation>
    <scope>NUCLEOTIDE SEQUENCE</scope>
</reference>
<comment type="caution">
    <text evidence="1">The sequence shown here is derived from an EMBL/GenBank/DDBJ whole genome shotgun (WGS) entry which is preliminary data.</text>
</comment>
<name>A0A0F9K5Q6_9ZZZZ</name>
<accession>A0A0F9K5Q6</accession>
<organism evidence="1">
    <name type="scientific">marine sediment metagenome</name>
    <dbReference type="NCBI Taxonomy" id="412755"/>
    <lineage>
        <taxon>unclassified sequences</taxon>
        <taxon>metagenomes</taxon>
        <taxon>ecological metagenomes</taxon>
    </lineage>
</organism>
<dbReference type="EMBL" id="LAZR01014453">
    <property type="protein sequence ID" value="KKM17433.1"/>
    <property type="molecule type" value="Genomic_DNA"/>
</dbReference>